<keyword evidence="3" id="KW-1185">Reference proteome</keyword>
<accession>A0AAQ3MV68</accession>
<name>A0AAQ3MV68_VIGMU</name>
<evidence type="ECO:0000313" key="2">
    <source>
        <dbReference type="EMBL" id="WVY97730.1"/>
    </source>
</evidence>
<proteinExistence type="predicted"/>
<dbReference type="EMBL" id="CP144692">
    <property type="protein sequence ID" value="WVY97730.1"/>
    <property type="molecule type" value="Genomic_DNA"/>
</dbReference>
<feature type="region of interest" description="Disordered" evidence="1">
    <location>
        <begin position="292"/>
        <end position="321"/>
    </location>
</feature>
<protein>
    <submittedName>
        <fullName evidence="2">Uncharacterized protein</fullName>
    </submittedName>
</protein>
<feature type="region of interest" description="Disordered" evidence="1">
    <location>
        <begin position="21"/>
        <end position="60"/>
    </location>
</feature>
<dbReference type="AlphaFoldDB" id="A0AAQ3MV68"/>
<feature type="compositionally biased region" description="Low complexity" evidence="1">
    <location>
        <begin position="43"/>
        <end position="54"/>
    </location>
</feature>
<organism evidence="2 3">
    <name type="scientific">Vigna mungo</name>
    <name type="common">Black gram</name>
    <name type="synonym">Phaseolus mungo</name>
    <dbReference type="NCBI Taxonomy" id="3915"/>
    <lineage>
        <taxon>Eukaryota</taxon>
        <taxon>Viridiplantae</taxon>
        <taxon>Streptophyta</taxon>
        <taxon>Embryophyta</taxon>
        <taxon>Tracheophyta</taxon>
        <taxon>Spermatophyta</taxon>
        <taxon>Magnoliopsida</taxon>
        <taxon>eudicotyledons</taxon>
        <taxon>Gunneridae</taxon>
        <taxon>Pentapetalae</taxon>
        <taxon>rosids</taxon>
        <taxon>fabids</taxon>
        <taxon>Fabales</taxon>
        <taxon>Fabaceae</taxon>
        <taxon>Papilionoideae</taxon>
        <taxon>50 kb inversion clade</taxon>
        <taxon>NPAAA clade</taxon>
        <taxon>indigoferoid/millettioid clade</taxon>
        <taxon>Phaseoleae</taxon>
        <taxon>Vigna</taxon>
    </lineage>
</organism>
<evidence type="ECO:0000256" key="1">
    <source>
        <dbReference type="SAM" id="MobiDB-lite"/>
    </source>
</evidence>
<reference evidence="2 3" key="1">
    <citation type="journal article" date="2023" name="Life. Sci Alliance">
        <title>Evolutionary insights into 3D genome organization and epigenetic landscape of Vigna mungo.</title>
        <authorList>
            <person name="Junaid A."/>
            <person name="Singh B."/>
            <person name="Bhatia S."/>
        </authorList>
    </citation>
    <scope>NUCLEOTIDE SEQUENCE [LARGE SCALE GENOMIC DNA]</scope>
    <source>
        <strain evidence="2">Urdbean</strain>
    </source>
</reference>
<evidence type="ECO:0000313" key="3">
    <source>
        <dbReference type="Proteomes" id="UP001374535"/>
    </source>
</evidence>
<sequence length="637" mass="71844">MNIVQGTLNLCLPFQLDWTGYRDPTPPSPPSSIDEYSPGNTQSVPSVPSGGTSSLNGSKRKAPMVDVVDAHFEKLMTSLDEADIYEMLSGMNISDESLLEKCYDFLCGNPTCMKRLMGLSPHKRHSHQMENYATEFYTMNIIVPKIMNFESFPDSGLFFQHHLIFQGVISTNGYLLSEVHKRRIRLNPADWLNIANMKYEGQKLLHEDIFMIWVLKNNIAINWPHHIMQHMLKCKAGDTPLPYGVLITQIMQYCGVHVDSDANTHIGTRHHFSINSLKRLNIVNVSGVCQHNVGDDEEEDQPQHHDNPVQPPPDLSNPNMMTQMWEGCMEQIQVRVQRIEDNLANLSLDMNRQFAHLNQNLSRPSGLQEERFHRLNLRFVQPNSAEFWPSGFVGLGQRRRVPSLDRSVRCLGYRRMILLRTARFGGSWSEKEGLSQRRKFPFQTFRSDMSGSEKVVPSHDRPVIYVWIRYGSEKVVPSQTIRFGRSGSEEVVPSLDRSRRAGPSLDRSVYPGCSVMTLGSLQWSANGACDYYCNVRMVEVYDVCMINMTLERGLTRVVGVVGGPRVDATTRGLYCGNGLALCMVGAITSAQPAPIHSFYVRTCLGVLTGYDDLHASVGDEVPLEQTLETEEDPAPST</sequence>
<dbReference type="Proteomes" id="UP001374535">
    <property type="component" value="Chromosome 9"/>
</dbReference>
<gene>
    <name evidence="2" type="ORF">V8G54_029881</name>
</gene>